<comment type="caution">
    <text evidence="1">The sequence shown here is derived from an EMBL/GenBank/DDBJ whole genome shotgun (WGS) entry which is preliminary data.</text>
</comment>
<evidence type="ECO:0000313" key="2">
    <source>
        <dbReference type="Proteomes" id="UP001139981"/>
    </source>
</evidence>
<feature type="non-terminal residue" evidence="1">
    <location>
        <position position="227"/>
    </location>
</feature>
<keyword evidence="2" id="KW-1185">Reference proteome</keyword>
<dbReference type="Proteomes" id="UP001139981">
    <property type="component" value="Unassembled WGS sequence"/>
</dbReference>
<accession>A0ACC1M0X8</accession>
<sequence>MPIAASAGIGSLSAVDRVLASAQYISEHSTDVSVPLQGVERAAARILKRMQSVGYSTASWKQHALTPSLATASAIEWIFTVDALNFSFWSTQSAAAGSAQYAVTYDGVAYRGYWSLCAAVNRALAEGIAITDAAYWCRASDSELAHVFRSDPGREPMPMLQERLAVLREAGQVLVRGYGGRFANLLAGARGSARRLVDTVVAEFACFRDEHQFQGQPVAMYKRAQIL</sequence>
<proteinExistence type="predicted"/>
<dbReference type="EMBL" id="JANBVB010000994">
    <property type="protein sequence ID" value="KAJ2891425.1"/>
    <property type="molecule type" value="Genomic_DNA"/>
</dbReference>
<protein>
    <submittedName>
        <fullName evidence="1">Uncharacterized protein</fullName>
    </submittedName>
</protein>
<gene>
    <name evidence="1" type="ORF">IWW38_003623</name>
</gene>
<reference evidence="1" key="1">
    <citation type="submission" date="2022-07" db="EMBL/GenBank/DDBJ databases">
        <title>Phylogenomic reconstructions and comparative analyses of Kickxellomycotina fungi.</title>
        <authorList>
            <person name="Reynolds N.K."/>
            <person name="Stajich J.E."/>
            <person name="Barry K."/>
            <person name="Grigoriev I.V."/>
            <person name="Crous P."/>
            <person name="Smith M.E."/>
        </authorList>
    </citation>
    <scope>NUCLEOTIDE SEQUENCE</scope>
    <source>
        <strain evidence="1">CBS 190363</strain>
    </source>
</reference>
<evidence type="ECO:0000313" key="1">
    <source>
        <dbReference type="EMBL" id="KAJ2891425.1"/>
    </source>
</evidence>
<organism evidence="1 2">
    <name type="scientific">Coemansia aciculifera</name>
    <dbReference type="NCBI Taxonomy" id="417176"/>
    <lineage>
        <taxon>Eukaryota</taxon>
        <taxon>Fungi</taxon>
        <taxon>Fungi incertae sedis</taxon>
        <taxon>Zoopagomycota</taxon>
        <taxon>Kickxellomycotina</taxon>
        <taxon>Kickxellomycetes</taxon>
        <taxon>Kickxellales</taxon>
        <taxon>Kickxellaceae</taxon>
        <taxon>Coemansia</taxon>
    </lineage>
</organism>
<name>A0ACC1M0X8_9FUNG</name>